<evidence type="ECO:0000313" key="2">
    <source>
        <dbReference type="Proteomes" id="UP000006882"/>
    </source>
</evidence>
<dbReference type="Gramene" id="ONI17432">
    <property type="protein sequence ID" value="ONI17432"/>
    <property type="gene ID" value="PRUPE_3G158800"/>
</dbReference>
<dbReference type="AlphaFoldDB" id="A0A251Q118"/>
<sequence>MGNTIGGRNKAKVMKISGETFKVKTPIRARDVVKDYPGHVLLNSEAVKHFGVRAKPLEPQQDLRPKKIYFLVQLPKFPEEEKQVPRRVRSGIQVSAKDRLECLMLSRRSVSDLTSVRAASAGSEGPVRMKVRVPRAQMVKLVEESNDDAEIAERIIELYMANNGGKVEADMAEEEGEQGVLRQRKPAGHGGIRVKENLKPRHEKRVSFVPVEEGEIRLDTAPQ</sequence>
<dbReference type="PANTHER" id="PTHR33148">
    <property type="entry name" value="PLASTID MOVEMENT IMPAIRED PROTEIN-RELATED"/>
    <property type="match status" value="1"/>
</dbReference>
<evidence type="ECO:0000313" key="1">
    <source>
        <dbReference type="EMBL" id="ONI17432.1"/>
    </source>
</evidence>
<dbReference type="InterPro" id="IPR025322">
    <property type="entry name" value="PADRE_dom"/>
</dbReference>
<accession>A0A251Q118</accession>
<dbReference type="STRING" id="3760.A0A251Q118"/>
<dbReference type="PANTHER" id="PTHR33148:SF6">
    <property type="entry name" value="DUF4228 DOMAIN-CONTAINING PROTEIN"/>
    <property type="match status" value="1"/>
</dbReference>
<dbReference type="EMBL" id="CM007653">
    <property type="protein sequence ID" value="ONI17432.1"/>
    <property type="molecule type" value="Genomic_DNA"/>
</dbReference>
<proteinExistence type="predicted"/>
<gene>
    <name evidence="1" type="ORF">PRUPE_3G158800</name>
</gene>
<reference evidence="1 2" key="1">
    <citation type="journal article" date="2013" name="Nat. Genet.">
        <title>The high-quality draft genome of peach (Prunus persica) identifies unique patterns of genetic diversity, domestication and genome evolution.</title>
        <authorList>
            <consortium name="International Peach Genome Initiative"/>
            <person name="Verde I."/>
            <person name="Abbott A.G."/>
            <person name="Scalabrin S."/>
            <person name="Jung S."/>
            <person name="Shu S."/>
            <person name="Marroni F."/>
            <person name="Zhebentyayeva T."/>
            <person name="Dettori M.T."/>
            <person name="Grimwood J."/>
            <person name="Cattonaro F."/>
            <person name="Zuccolo A."/>
            <person name="Rossini L."/>
            <person name="Jenkins J."/>
            <person name="Vendramin E."/>
            <person name="Meisel L.A."/>
            <person name="Decroocq V."/>
            <person name="Sosinski B."/>
            <person name="Prochnik S."/>
            <person name="Mitros T."/>
            <person name="Policriti A."/>
            <person name="Cipriani G."/>
            <person name="Dondini L."/>
            <person name="Ficklin S."/>
            <person name="Goodstein D.M."/>
            <person name="Xuan P."/>
            <person name="Del Fabbro C."/>
            <person name="Aramini V."/>
            <person name="Copetti D."/>
            <person name="Gonzalez S."/>
            <person name="Horner D.S."/>
            <person name="Falchi R."/>
            <person name="Lucas S."/>
            <person name="Mica E."/>
            <person name="Maldonado J."/>
            <person name="Lazzari B."/>
            <person name="Bielenberg D."/>
            <person name="Pirona R."/>
            <person name="Miculan M."/>
            <person name="Barakat A."/>
            <person name="Testolin R."/>
            <person name="Stella A."/>
            <person name="Tartarini S."/>
            <person name="Tonutti P."/>
            <person name="Arus P."/>
            <person name="Orellana A."/>
            <person name="Wells C."/>
            <person name="Main D."/>
            <person name="Vizzotto G."/>
            <person name="Silva H."/>
            <person name="Salamini F."/>
            <person name="Schmutz J."/>
            <person name="Morgante M."/>
            <person name="Rokhsar D.S."/>
        </authorList>
    </citation>
    <scope>NUCLEOTIDE SEQUENCE [LARGE SCALE GENOMIC DNA]</scope>
    <source>
        <strain evidence="2">cv. Nemared</strain>
    </source>
</reference>
<protein>
    <recommendedName>
        <fullName evidence="3">Plastid movement impaired 2</fullName>
    </recommendedName>
</protein>
<dbReference type="eggNOG" id="ENOG502RP95">
    <property type="taxonomic scope" value="Eukaryota"/>
</dbReference>
<keyword evidence="2" id="KW-1185">Reference proteome</keyword>
<name>A0A251Q118_PRUPE</name>
<dbReference type="Pfam" id="PF14009">
    <property type="entry name" value="PADRE"/>
    <property type="match status" value="1"/>
</dbReference>
<organism evidence="1 2">
    <name type="scientific">Prunus persica</name>
    <name type="common">Peach</name>
    <name type="synonym">Amygdalus persica</name>
    <dbReference type="NCBI Taxonomy" id="3760"/>
    <lineage>
        <taxon>Eukaryota</taxon>
        <taxon>Viridiplantae</taxon>
        <taxon>Streptophyta</taxon>
        <taxon>Embryophyta</taxon>
        <taxon>Tracheophyta</taxon>
        <taxon>Spermatophyta</taxon>
        <taxon>Magnoliopsida</taxon>
        <taxon>eudicotyledons</taxon>
        <taxon>Gunneridae</taxon>
        <taxon>Pentapetalae</taxon>
        <taxon>rosids</taxon>
        <taxon>fabids</taxon>
        <taxon>Rosales</taxon>
        <taxon>Rosaceae</taxon>
        <taxon>Amygdaloideae</taxon>
        <taxon>Amygdaleae</taxon>
        <taxon>Prunus</taxon>
    </lineage>
</organism>
<dbReference type="Proteomes" id="UP000006882">
    <property type="component" value="Chromosome G3"/>
</dbReference>
<dbReference type="OrthoDB" id="676555at2759"/>
<evidence type="ECO:0008006" key="3">
    <source>
        <dbReference type="Google" id="ProtNLM"/>
    </source>
</evidence>